<feature type="transmembrane region" description="Helical" evidence="19">
    <location>
        <begin position="259"/>
        <end position="277"/>
    </location>
</feature>
<evidence type="ECO:0000256" key="17">
    <source>
        <dbReference type="ARBA" id="ARBA00023264"/>
    </source>
</evidence>
<feature type="transmembrane region" description="Helical" evidence="19">
    <location>
        <begin position="94"/>
        <end position="111"/>
    </location>
</feature>
<comment type="pathway">
    <text evidence="4">Lipid metabolism.</text>
</comment>
<dbReference type="GO" id="GO:0005886">
    <property type="term" value="C:plasma membrane"/>
    <property type="evidence" value="ECO:0007669"/>
    <property type="project" value="UniProtKB-SubCell"/>
</dbReference>
<evidence type="ECO:0000256" key="3">
    <source>
        <dbReference type="ARBA" id="ARBA00005119"/>
    </source>
</evidence>
<comment type="pathway">
    <text evidence="3 18">Phospholipid metabolism; CDP-diacylglycerol biosynthesis; CDP-diacylglycerol from sn-glycerol 3-phosphate: step 3/3.</text>
</comment>
<proteinExistence type="inferred from homology"/>
<dbReference type="Pfam" id="PF01148">
    <property type="entry name" value="CTP_transf_1"/>
    <property type="match status" value="1"/>
</dbReference>
<evidence type="ECO:0000256" key="9">
    <source>
        <dbReference type="ARBA" id="ARBA00022516"/>
    </source>
</evidence>
<comment type="caution">
    <text evidence="20">The sequence shown here is derived from an EMBL/GenBank/DDBJ whole genome shotgun (WGS) entry which is preliminary data.</text>
</comment>
<keyword evidence="11 18" id="KW-0812">Transmembrane</keyword>
<feature type="transmembrane region" description="Helical" evidence="19">
    <location>
        <begin position="186"/>
        <end position="206"/>
    </location>
</feature>
<keyword evidence="14" id="KW-0443">Lipid metabolism</keyword>
<evidence type="ECO:0000256" key="12">
    <source>
        <dbReference type="ARBA" id="ARBA00022695"/>
    </source>
</evidence>
<dbReference type="RefSeq" id="WP_161708194.1">
    <property type="nucleotide sequence ID" value="NZ_JAABLQ010000001.1"/>
</dbReference>
<evidence type="ECO:0000256" key="11">
    <source>
        <dbReference type="ARBA" id="ARBA00022692"/>
    </source>
</evidence>
<dbReference type="GO" id="GO:0004605">
    <property type="term" value="F:phosphatidate cytidylyltransferase activity"/>
    <property type="evidence" value="ECO:0007669"/>
    <property type="project" value="UniProtKB-EC"/>
</dbReference>
<reference evidence="20 21" key="1">
    <citation type="submission" date="2020-01" db="EMBL/GenBank/DDBJ databases">
        <authorList>
            <person name="Peng S.Y."/>
            <person name="Li J."/>
            <person name="Wang M."/>
            <person name="Wang L."/>
            <person name="Wang C.Q."/>
            <person name="Wang J.R."/>
        </authorList>
    </citation>
    <scope>NUCLEOTIDE SEQUENCE [LARGE SCALE GENOMIC DNA]</scope>
    <source>
        <strain evidence="20 21">XCT-53</strain>
    </source>
</reference>
<comment type="similarity">
    <text evidence="5 18">Belongs to the CDS family.</text>
</comment>
<sequence length="287" mass="29814">MDKGEAAAAETASTGRVNSDLRARVLSALVLGPLVLAIVWWGEEPYTALIAVGGLVILREWFLIVSAPRRGPVPVIGYVSVLLLTTLVHLSYELVALAFLVVATGALYLAAGGGRTGRWTAEGLLYAALSVAALLVVRRGALGEAFTFFLIATVWVTDIAAYFVGRRLGGPKLWRRISPKKTWSGAIGGLVFGALAGVAAAAVYGHLNLVDWLILGLALSIVSQIGDLAESAVKRRFGVKDSGHLIPGHGGLMDRVDGLVAAAVAAAVLGLLLGGPLHEPVTGLGLM</sequence>
<feature type="transmembrane region" description="Helical" evidence="19">
    <location>
        <begin position="123"/>
        <end position="140"/>
    </location>
</feature>
<keyword evidence="12 18" id="KW-0548">Nucleotidyltransferase</keyword>
<evidence type="ECO:0000256" key="19">
    <source>
        <dbReference type="SAM" id="Phobius"/>
    </source>
</evidence>
<evidence type="ECO:0000313" key="20">
    <source>
        <dbReference type="EMBL" id="NBN77976.1"/>
    </source>
</evidence>
<dbReference type="EC" id="2.7.7.41" evidence="6 18"/>
<organism evidence="20 21">
    <name type="scientific">Pannonibacter tanglangensis</name>
    <dbReference type="NCBI Taxonomy" id="2750084"/>
    <lineage>
        <taxon>Bacteria</taxon>
        <taxon>Pseudomonadati</taxon>
        <taxon>Pseudomonadota</taxon>
        <taxon>Alphaproteobacteria</taxon>
        <taxon>Hyphomicrobiales</taxon>
        <taxon>Stappiaceae</taxon>
        <taxon>Pannonibacter</taxon>
    </lineage>
</organism>
<keyword evidence="8" id="KW-1003">Cell membrane</keyword>
<keyword evidence="13 19" id="KW-1133">Transmembrane helix</keyword>
<keyword evidence="10 18" id="KW-0808">Transferase</keyword>
<feature type="transmembrane region" description="Helical" evidence="19">
    <location>
        <begin position="46"/>
        <end position="64"/>
    </location>
</feature>
<dbReference type="InterPro" id="IPR000374">
    <property type="entry name" value="PC_trans"/>
</dbReference>
<dbReference type="UniPathway" id="UPA00557">
    <property type="reaction ID" value="UER00614"/>
</dbReference>
<evidence type="ECO:0000256" key="7">
    <source>
        <dbReference type="ARBA" id="ARBA00019373"/>
    </source>
</evidence>
<evidence type="ECO:0000256" key="14">
    <source>
        <dbReference type="ARBA" id="ARBA00023098"/>
    </source>
</evidence>
<dbReference type="PANTHER" id="PTHR46382">
    <property type="entry name" value="PHOSPHATIDATE CYTIDYLYLTRANSFERASE"/>
    <property type="match status" value="1"/>
</dbReference>
<evidence type="ECO:0000256" key="10">
    <source>
        <dbReference type="ARBA" id="ARBA00022679"/>
    </source>
</evidence>
<comment type="catalytic activity">
    <reaction evidence="1 18">
        <text>a 1,2-diacyl-sn-glycero-3-phosphate + CTP + H(+) = a CDP-1,2-diacyl-sn-glycerol + diphosphate</text>
        <dbReference type="Rhea" id="RHEA:16229"/>
        <dbReference type="ChEBI" id="CHEBI:15378"/>
        <dbReference type="ChEBI" id="CHEBI:33019"/>
        <dbReference type="ChEBI" id="CHEBI:37563"/>
        <dbReference type="ChEBI" id="CHEBI:58332"/>
        <dbReference type="ChEBI" id="CHEBI:58608"/>
        <dbReference type="EC" id="2.7.7.41"/>
    </reaction>
</comment>
<evidence type="ECO:0000256" key="16">
    <source>
        <dbReference type="ARBA" id="ARBA00023209"/>
    </source>
</evidence>
<evidence type="ECO:0000256" key="1">
    <source>
        <dbReference type="ARBA" id="ARBA00001698"/>
    </source>
</evidence>
<feature type="transmembrane region" description="Helical" evidence="19">
    <location>
        <begin position="146"/>
        <end position="165"/>
    </location>
</feature>
<evidence type="ECO:0000256" key="18">
    <source>
        <dbReference type="RuleBase" id="RU003938"/>
    </source>
</evidence>
<evidence type="ECO:0000256" key="8">
    <source>
        <dbReference type="ARBA" id="ARBA00022475"/>
    </source>
</evidence>
<evidence type="ECO:0000256" key="13">
    <source>
        <dbReference type="ARBA" id="ARBA00022989"/>
    </source>
</evidence>
<dbReference type="AlphaFoldDB" id="A0A7X5F1C9"/>
<evidence type="ECO:0000313" key="21">
    <source>
        <dbReference type="Proteomes" id="UP000586722"/>
    </source>
</evidence>
<evidence type="ECO:0000256" key="6">
    <source>
        <dbReference type="ARBA" id="ARBA00012487"/>
    </source>
</evidence>
<evidence type="ECO:0000256" key="15">
    <source>
        <dbReference type="ARBA" id="ARBA00023136"/>
    </source>
</evidence>
<evidence type="ECO:0000256" key="5">
    <source>
        <dbReference type="ARBA" id="ARBA00010185"/>
    </source>
</evidence>
<dbReference type="EMBL" id="JAABLQ010000001">
    <property type="protein sequence ID" value="NBN77976.1"/>
    <property type="molecule type" value="Genomic_DNA"/>
</dbReference>
<feature type="transmembrane region" description="Helical" evidence="19">
    <location>
        <begin position="71"/>
        <end position="88"/>
    </location>
</feature>
<accession>A0A7X5F1C9</accession>
<dbReference type="GO" id="GO:0016024">
    <property type="term" value="P:CDP-diacylglycerol biosynthetic process"/>
    <property type="evidence" value="ECO:0007669"/>
    <property type="project" value="UniProtKB-UniPathway"/>
</dbReference>
<evidence type="ECO:0000256" key="4">
    <source>
        <dbReference type="ARBA" id="ARBA00005189"/>
    </source>
</evidence>
<comment type="subcellular location">
    <subcellularLocation>
        <location evidence="2">Cell membrane</location>
        <topology evidence="2">Multi-pass membrane protein</topology>
    </subcellularLocation>
</comment>
<keyword evidence="9" id="KW-0444">Lipid biosynthesis</keyword>
<name>A0A7X5F1C9_9HYPH</name>
<keyword evidence="17" id="KW-1208">Phospholipid metabolism</keyword>
<keyword evidence="15 19" id="KW-0472">Membrane</keyword>
<dbReference type="PROSITE" id="PS01315">
    <property type="entry name" value="CDS"/>
    <property type="match status" value="1"/>
</dbReference>
<feature type="transmembrane region" description="Helical" evidence="19">
    <location>
        <begin position="21"/>
        <end position="40"/>
    </location>
</feature>
<keyword evidence="16" id="KW-0594">Phospholipid biosynthesis</keyword>
<dbReference type="PANTHER" id="PTHR46382:SF1">
    <property type="entry name" value="PHOSPHATIDATE CYTIDYLYLTRANSFERASE"/>
    <property type="match status" value="1"/>
</dbReference>
<gene>
    <name evidence="20" type="ORF">GWI72_06800</name>
</gene>
<evidence type="ECO:0000256" key="2">
    <source>
        <dbReference type="ARBA" id="ARBA00004651"/>
    </source>
</evidence>
<protein>
    <recommendedName>
        <fullName evidence="7 18">Phosphatidate cytidylyltransferase</fullName>
        <ecNumber evidence="6 18">2.7.7.41</ecNumber>
    </recommendedName>
</protein>
<dbReference type="Proteomes" id="UP000586722">
    <property type="component" value="Unassembled WGS sequence"/>
</dbReference>
<keyword evidence="21" id="KW-1185">Reference proteome</keyword>